<dbReference type="Pfam" id="PF00930">
    <property type="entry name" value="DPPIV_N"/>
    <property type="match status" value="1"/>
</dbReference>
<dbReference type="Proteomes" id="UP000245647">
    <property type="component" value="Unassembled WGS sequence"/>
</dbReference>
<accession>A0A2U2PKH7</accession>
<dbReference type="RefSeq" id="WP_109414769.1">
    <property type="nucleotide sequence ID" value="NZ_QEAS01000003.1"/>
</dbReference>
<keyword evidence="4" id="KW-1185">Reference proteome</keyword>
<feature type="domain" description="Dipeptidylpeptidase IV N-terminal" evidence="2">
    <location>
        <begin position="94"/>
        <end position="447"/>
    </location>
</feature>
<dbReference type="PANTHER" id="PTHR11731">
    <property type="entry name" value="PROTEASE FAMILY S9B,C DIPEPTIDYL-PEPTIDASE IV-RELATED"/>
    <property type="match status" value="1"/>
</dbReference>
<dbReference type="AlphaFoldDB" id="A0A2U2PKH7"/>
<dbReference type="InterPro" id="IPR029058">
    <property type="entry name" value="AB_hydrolase_fold"/>
</dbReference>
<organism evidence="3 4">
    <name type="scientific">Pararcticibacter amylolyticus</name>
    <dbReference type="NCBI Taxonomy" id="2173175"/>
    <lineage>
        <taxon>Bacteria</taxon>
        <taxon>Pseudomonadati</taxon>
        <taxon>Bacteroidota</taxon>
        <taxon>Sphingobacteriia</taxon>
        <taxon>Sphingobacteriales</taxon>
        <taxon>Sphingobacteriaceae</taxon>
        <taxon>Pararcticibacter</taxon>
    </lineage>
</organism>
<evidence type="ECO:0000313" key="3">
    <source>
        <dbReference type="EMBL" id="PWG81828.1"/>
    </source>
</evidence>
<sequence length="735" mass="82590">MYSISERLKSYSAKVVLVLGLSVVFQSVSISVSGQARQVTQWSEDGYSYYSADPEGITGTDMRTGTKTVFIDKQALTLPGNGVPVSVKRFLFSLDRKKVLIMTNTKKVWRYDTRGDYYVYDIASRALRQLGKGLPASSLMFAKISPDGSKAAYVSRHNIYTEELASGKVTKVTTDGTDRMINGTFDWVYEEEFGCRDGFRWSPDSKKIAFWQIDATKIRNYLMLNTTDSIYSFNVPVEYPKAGQDPSACRIGVVGADGGSVEWVKVPGDAVQHYIPRMEWTTNQNELIIQQLNRKQNESKVMLCNLGSGTVKTLYTEQDKAWIDIKSRWNDDDPSGWEWIAGGKEFIWVSEKDGWRHIYRVDRNGKETLITKGNYDITGIGLIDEKNGYIYFDASPDNATQSYLYRVSLSGKKQAERVTPASFKGTNGYMLSPNGKMAFHSFSSASVYPGSEVVSLPDHKVVGKTMAMETSKRNKVEFFKVKTADGVDMDGWMVKPLNFDPSKRYPVLFYVYGEPAGQTVTDSYGTGFNRLYDGNMAEDGYIYISVENRGAPAPKGREWRKSIYKNIGILNIRDQAMAAKEILKWPFVDSSRVAVWGWSGGGSSTLNLLFQYPDIYKTGISVAAVANQQSYDNIYQERYMGNPAEDAKPFIQGSPITHAKELRGNLLYIHGTGDDNVHYQNAELLINELVKYNKQFQLMSYPNRTHSISEGEGTGKHLSTLFTNFLKQYCPPGGK</sequence>
<dbReference type="PANTHER" id="PTHR11731:SF193">
    <property type="entry name" value="DIPEPTIDYL PEPTIDASE 9"/>
    <property type="match status" value="1"/>
</dbReference>
<feature type="domain" description="Peptidase S9 prolyl oligopeptidase catalytic" evidence="1">
    <location>
        <begin position="536"/>
        <end position="729"/>
    </location>
</feature>
<dbReference type="GO" id="GO:0008239">
    <property type="term" value="F:dipeptidyl-peptidase activity"/>
    <property type="evidence" value="ECO:0007669"/>
    <property type="project" value="TreeGrafter"/>
</dbReference>
<dbReference type="InterPro" id="IPR002469">
    <property type="entry name" value="Peptidase_S9B_N"/>
</dbReference>
<dbReference type="OrthoDB" id="9777457at2"/>
<name>A0A2U2PKH7_9SPHI</name>
<dbReference type="Gene3D" id="2.140.10.30">
    <property type="entry name" value="Dipeptidylpeptidase IV, N-terminal domain"/>
    <property type="match status" value="1"/>
</dbReference>
<dbReference type="SUPFAM" id="SSF53474">
    <property type="entry name" value="alpha/beta-Hydrolases"/>
    <property type="match status" value="1"/>
</dbReference>
<evidence type="ECO:0000259" key="2">
    <source>
        <dbReference type="Pfam" id="PF00930"/>
    </source>
</evidence>
<dbReference type="GO" id="GO:0008236">
    <property type="term" value="F:serine-type peptidase activity"/>
    <property type="evidence" value="ECO:0007669"/>
    <property type="project" value="InterPro"/>
</dbReference>
<dbReference type="SUPFAM" id="SSF82171">
    <property type="entry name" value="DPP6 N-terminal domain-like"/>
    <property type="match status" value="1"/>
</dbReference>
<evidence type="ECO:0000259" key="1">
    <source>
        <dbReference type="Pfam" id="PF00326"/>
    </source>
</evidence>
<dbReference type="Pfam" id="PF00326">
    <property type="entry name" value="Peptidase_S9"/>
    <property type="match status" value="1"/>
</dbReference>
<evidence type="ECO:0000313" key="4">
    <source>
        <dbReference type="Proteomes" id="UP000245647"/>
    </source>
</evidence>
<protein>
    <submittedName>
        <fullName evidence="3">S9 family peptidase</fullName>
    </submittedName>
</protein>
<dbReference type="InterPro" id="IPR050278">
    <property type="entry name" value="Serine_Prot_S9B/DPPIV"/>
</dbReference>
<dbReference type="GO" id="GO:0006508">
    <property type="term" value="P:proteolysis"/>
    <property type="evidence" value="ECO:0007669"/>
    <property type="project" value="InterPro"/>
</dbReference>
<proteinExistence type="predicted"/>
<comment type="caution">
    <text evidence="3">The sequence shown here is derived from an EMBL/GenBank/DDBJ whole genome shotgun (WGS) entry which is preliminary data.</text>
</comment>
<gene>
    <name evidence="3" type="ORF">DDR33_05570</name>
</gene>
<dbReference type="EMBL" id="QEAS01000003">
    <property type="protein sequence ID" value="PWG81828.1"/>
    <property type="molecule type" value="Genomic_DNA"/>
</dbReference>
<reference evidence="3 4" key="1">
    <citation type="submission" date="2018-04" db="EMBL/GenBank/DDBJ databases">
        <title>Pedobacter chongqingensis sp. nov., isolated from a rottenly hemp rope.</title>
        <authorList>
            <person name="Cai Y."/>
        </authorList>
    </citation>
    <scope>NUCLEOTIDE SEQUENCE [LARGE SCALE GENOMIC DNA]</scope>
    <source>
        <strain evidence="3 4">FJ4-8</strain>
    </source>
</reference>
<dbReference type="InterPro" id="IPR001375">
    <property type="entry name" value="Peptidase_S9_cat"/>
</dbReference>
<dbReference type="Gene3D" id="3.40.50.1820">
    <property type="entry name" value="alpha/beta hydrolase"/>
    <property type="match status" value="1"/>
</dbReference>